<dbReference type="EC" id="5.2.1.8" evidence="7"/>
<keyword evidence="5 7" id="KW-0413">Isomerase</keyword>
<dbReference type="FunFam" id="2.40.100.10:FF:000003">
    <property type="entry name" value="Peptidylprolyl isomerase domain and WD repeat-containing 1"/>
    <property type="match status" value="1"/>
</dbReference>
<dbReference type="InterPro" id="IPR020892">
    <property type="entry name" value="Cyclophilin-type_PPIase_CS"/>
</dbReference>
<dbReference type="PRINTS" id="PR00153">
    <property type="entry name" value="CSAPPISMRASE"/>
</dbReference>
<accession>A0A4S8VHS1</accession>
<evidence type="ECO:0000313" key="11">
    <source>
        <dbReference type="Proteomes" id="UP000304928"/>
    </source>
</evidence>
<reference evidence="11 12" key="1">
    <citation type="submission" date="2018-10" db="EMBL/GenBank/DDBJ databases">
        <title>Fifty Aureobasidium pullulans genomes reveal a recombining polyextremotolerant generalist.</title>
        <authorList>
            <person name="Gostincar C."/>
            <person name="Turk M."/>
            <person name="Zajc J."/>
            <person name="Gunde-Cimerman N."/>
        </authorList>
    </citation>
    <scope>NUCLEOTIDE SEQUENCE [LARGE SCALE GENOMIC DNA]</scope>
    <source>
        <strain evidence="10 11">EXF-10507</strain>
        <strain evidence="9 12">EXF-11318</strain>
    </source>
</reference>
<dbReference type="OrthoDB" id="271386at2759"/>
<dbReference type="Pfam" id="PF00160">
    <property type="entry name" value="Pro_isomerase"/>
    <property type="match status" value="1"/>
</dbReference>
<dbReference type="PIRSF" id="PIRSF001467">
    <property type="entry name" value="Peptidylpro_ismrse"/>
    <property type="match status" value="1"/>
</dbReference>
<dbReference type="PROSITE" id="PS00170">
    <property type="entry name" value="CSA_PPIASE_1"/>
    <property type="match status" value="1"/>
</dbReference>
<comment type="function">
    <text evidence="7">PPIases accelerate the folding of proteins. It catalyzes the cis-trans isomerization of proline imidic peptide bonds in oligopeptides.</text>
</comment>
<protein>
    <recommendedName>
        <fullName evidence="7">Peptidyl-prolyl cis-trans isomerase</fullName>
        <shortName evidence="7">PPIase</shortName>
        <ecNumber evidence="7">5.2.1.8</ecNumber>
    </recommendedName>
</protein>
<dbReference type="Proteomes" id="UP000304928">
    <property type="component" value="Unassembled WGS sequence"/>
</dbReference>
<dbReference type="GO" id="GO:0006457">
    <property type="term" value="P:protein folding"/>
    <property type="evidence" value="ECO:0007669"/>
    <property type="project" value="InterPro"/>
</dbReference>
<dbReference type="SUPFAM" id="SSF50891">
    <property type="entry name" value="Cyclophilin-like"/>
    <property type="match status" value="1"/>
</dbReference>
<evidence type="ECO:0000256" key="3">
    <source>
        <dbReference type="ARBA" id="ARBA00022737"/>
    </source>
</evidence>
<dbReference type="AlphaFoldDB" id="A0A4S8VHS1"/>
<evidence type="ECO:0000313" key="12">
    <source>
        <dbReference type="Proteomes" id="UP000308014"/>
    </source>
</evidence>
<evidence type="ECO:0000259" key="8">
    <source>
        <dbReference type="PROSITE" id="PS50072"/>
    </source>
</evidence>
<comment type="similarity">
    <text evidence="6">Belongs to the cyclophilin-type PPIase family. PPIL1 subfamily.</text>
</comment>
<comment type="caution">
    <text evidence="9">The sequence shown here is derived from an EMBL/GenBank/DDBJ whole genome shotgun (WGS) entry which is preliminary data.</text>
</comment>
<evidence type="ECO:0000256" key="2">
    <source>
        <dbReference type="ARBA" id="ARBA00022574"/>
    </source>
</evidence>
<dbReference type="EMBL" id="QZAJ01000341">
    <property type="protein sequence ID" value="THW11383.1"/>
    <property type="molecule type" value="Genomic_DNA"/>
</dbReference>
<dbReference type="InterPro" id="IPR024936">
    <property type="entry name" value="Cyclophilin-type_PPIase"/>
</dbReference>
<name>A0A4S8VHS1_AURPU</name>
<feature type="domain" description="PPIase cyclophilin-type" evidence="8">
    <location>
        <begin position="1"/>
        <end position="176"/>
    </location>
</feature>
<dbReference type="InterPro" id="IPR002130">
    <property type="entry name" value="Cyclophilin-type_PPIase_dom"/>
</dbReference>
<dbReference type="InterPro" id="IPR044666">
    <property type="entry name" value="Cyclophilin_A-like"/>
</dbReference>
<gene>
    <name evidence="10" type="ORF">D6D15_09715</name>
    <name evidence="9" type="ORF">D6D24_07251</name>
</gene>
<proteinExistence type="inferred from homology"/>
<evidence type="ECO:0000256" key="5">
    <source>
        <dbReference type="ARBA" id="ARBA00023235"/>
    </source>
</evidence>
<comment type="catalytic activity">
    <reaction evidence="1 7">
        <text>[protein]-peptidylproline (omega=180) = [protein]-peptidylproline (omega=0)</text>
        <dbReference type="Rhea" id="RHEA:16237"/>
        <dbReference type="Rhea" id="RHEA-COMP:10747"/>
        <dbReference type="Rhea" id="RHEA-COMP:10748"/>
        <dbReference type="ChEBI" id="CHEBI:83833"/>
        <dbReference type="ChEBI" id="CHEBI:83834"/>
        <dbReference type="EC" id="5.2.1.8"/>
    </reaction>
</comment>
<evidence type="ECO:0000313" key="9">
    <source>
        <dbReference type="EMBL" id="THW11383.1"/>
    </source>
</evidence>
<dbReference type="GO" id="GO:0071013">
    <property type="term" value="C:catalytic step 2 spliceosome"/>
    <property type="evidence" value="ECO:0007669"/>
    <property type="project" value="TreeGrafter"/>
</dbReference>
<dbReference type="GO" id="GO:0003755">
    <property type="term" value="F:peptidyl-prolyl cis-trans isomerase activity"/>
    <property type="evidence" value="ECO:0007669"/>
    <property type="project" value="UniProtKB-UniRule"/>
</dbReference>
<evidence type="ECO:0000313" key="10">
    <source>
        <dbReference type="EMBL" id="THW83235.1"/>
    </source>
</evidence>
<organism evidence="9 12">
    <name type="scientific">Aureobasidium pullulans</name>
    <name type="common">Black yeast</name>
    <name type="synonym">Pullularia pullulans</name>
    <dbReference type="NCBI Taxonomy" id="5580"/>
    <lineage>
        <taxon>Eukaryota</taxon>
        <taxon>Fungi</taxon>
        <taxon>Dikarya</taxon>
        <taxon>Ascomycota</taxon>
        <taxon>Pezizomycotina</taxon>
        <taxon>Dothideomycetes</taxon>
        <taxon>Dothideomycetidae</taxon>
        <taxon>Dothideales</taxon>
        <taxon>Saccotheciaceae</taxon>
        <taxon>Aureobasidium</taxon>
    </lineage>
</organism>
<sequence>MAQTVVLVTTMGEIIIELYTEHAPKVSLCPPILLPSASLTPLFTLQTCHNFSTLASRGYYNTTPFHRIIPSFMIQGGDPTGTGRGGASIYGDKFDDEINPSLRHTGAGILSMANSGPNTNGSQFFITLAPTPWLDGKHTIFGRVKGGMKVVQRMGLVKVDKDDRPVEAVRVLSARVEE</sequence>
<evidence type="ECO:0000256" key="6">
    <source>
        <dbReference type="ARBA" id="ARBA00038147"/>
    </source>
</evidence>
<keyword evidence="3" id="KW-0677">Repeat</keyword>
<dbReference type="EMBL" id="QZAR01000294">
    <property type="protein sequence ID" value="THW83235.1"/>
    <property type="molecule type" value="Genomic_DNA"/>
</dbReference>
<dbReference type="PROSITE" id="PS50072">
    <property type="entry name" value="CSA_PPIASE_2"/>
    <property type="match status" value="1"/>
</dbReference>
<keyword evidence="2" id="KW-0853">WD repeat</keyword>
<dbReference type="PANTHER" id="PTHR45625:SF4">
    <property type="entry name" value="PEPTIDYLPROLYL ISOMERASE DOMAIN AND WD REPEAT-CONTAINING PROTEIN 1"/>
    <property type="match status" value="1"/>
</dbReference>
<dbReference type="Proteomes" id="UP000308014">
    <property type="component" value="Unassembled WGS sequence"/>
</dbReference>
<dbReference type="PANTHER" id="PTHR45625">
    <property type="entry name" value="PEPTIDYL-PROLYL CIS-TRANS ISOMERASE-RELATED"/>
    <property type="match status" value="1"/>
</dbReference>
<evidence type="ECO:0000256" key="1">
    <source>
        <dbReference type="ARBA" id="ARBA00000971"/>
    </source>
</evidence>
<dbReference type="InterPro" id="IPR029000">
    <property type="entry name" value="Cyclophilin-like_dom_sf"/>
</dbReference>
<evidence type="ECO:0000256" key="7">
    <source>
        <dbReference type="RuleBase" id="RU363019"/>
    </source>
</evidence>
<evidence type="ECO:0000256" key="4">
    <source>
        <dbReference type="ARBA" id="ARBA00023110"/>
    </source>
</evidence>
<keyword evidence="4 7" id="KW-0697">Rotamase</keyword>
<dbReference type="Gene3D" id="2.40.100.10">
    <property type="entry name" value="Cyclophilin-like"/>
    <property type="match status" value="1"/>
</dbReference>